<dbReference type="HOGENOM" id="CLU_076890_0_0_11"/>
<protein>
    <submittedName>
        <fullName evidence="2">Uncharacterized protein</fullName>
    </submittedName>
</protein>
<accession>A6W4G0</accession>
<feature type="transmembrane region" description="Helical" evidence="1">
    <location>
        <begin position="116"/>
        <end position="143"/>
    </location>
</feature>
<dbReference type="AlphaFoldDB" id="A6W4G0"/>
<keyword evidence="3" id="KW-1185">Reference proteome</keyword>
<evidence type="ECO:0000256" key="1">
    <source>
        <dbReference type="SAM" id="Phobius"/>
    </source>
</evidence>
<sequence>MTLTALRRAHAWHRPLTTVAALVAGCALVSAAGLVLDPREILGAPAWAKPLKFSLSILVHTLTWAWLIAHLPRWRAPAHRLGTVVAVTLAVEQVLIVGAAASGTTSHFNVTDGPHATVWVVMAVSITVMYLCTFALSAAVFLLRLPTPALTLAVRAGVLVALAGIGVAFLMTAPTPAQLAAPTGVVGAHAVGVEDGGPGLPLLGWSTTGGDHRVAHAVGMHAVQVLPLAALLLGALARRVPRLAPPAVQVRLTATVAAAYALATGLLTLQASLGQSVAHPSGVVLLAGGALALATAATAAAVVVRAPRPPAARPAVAVR</sequence>
<dbReference type="OrthoDB" id="343560at2"/>
<feature type="transmembrane region" description="Helical" evidence="1">
    <location>
        <begin position="248"/>
        <end position="271"/>
    </location>
</feature>
<reference evidence="3" key="1">
    <citation type="journal article" date="2008" name="PLoS ONE">
        <title>Survival in nuclear waste, extreme resistance, and potential applications gleaned from the genome sequence of Kineococcus radiotolerans SRS30216.</title>
        <authorList>
            <person name="Bagwell C.E."/>
            <person name="Bhat S."/>
            <person name="Hawkins G.M."/>
            <person name="Smith B.W."/>
            <person name="Biswas T."/>
            <person name="Hoover T.R."/>
            <person name="Saunders E."/>
            <person name="Han C.S."/>
            <person name="Tsodikov O.V."/>
            <person name="Shimkets L.J."/>
        </authorList>
    </citation>
    <scope>NUCLEOTIDE SEQUENCE [LARGE SCALE GENOMIC DNA]</scope>
    <source>
        <strain evidence="3">ATCC BAA-149 / DSM 14245 / SRS30216</strain>
    </source>
</reference>
<dbReference type="STRING" id="266940.Krad_0208"/>
<feature type="transmembrane region" description="Helical" evidence="1">
    <location>
        <begin position="283"/>
        <end position="304"/>
    </location>
</feature>
<dbReference type="EMBL" id="CP000750">
    <property type="protein sequence ID" value="ABS01699.1"/>
    <property type="molecule type" value="Genomic_DNA"/>
</dbReference>
<dbReference type="PROSITE" id="PS51257">
    <property type="entry name" value="PROKAR_LIPOPROTEIN"/>
    <property type="match status" value="1"/>
</dbReference>
<gene>
    <name evidence="2" type="ordered locus">Krad_0208</name>
</gene>
<feature type="transmembrane region" description="Helical" evidence="1">
    <location>
        <begin position="214"/>
        <end position="236"/>
    </location>
</feature>
<dbReference type="RefSeq" id="WP_012085478.1">
    <property type="nucleotide sequence ID" value="NC_009664.2"/>
</dbReference>
<name>A6W4G0_KINRD</name>
<evidence type="ECO:0000313" key="2">
    <source>
        <dbReference type="EMBL" id="ABS01699.1"/>
    </source>
</evidence>
<feature type="transmembrane region" description="Helical" evidence="1">
    <location>
        <begin position="47"/>
        <end position="69"/>
    </location>
</feature>
<evidence type="ECO:0000313" key="3">
    <source>
        <dbReference type="Proteomes" id="UP000001116"/>
    </source>
</evidence>
<keyword evidence="1" id="KW-0812">Transmembrane</keyword>
<dbReference type="KEGG" id="kra:Krad_0208"/>
<proteinExistence type="predicted"/>
<keyword evidence="1" id="KW-0472">Membrane</keyword>
<organism evidence="2 3">
    <name type="scientific">Kineococcus radiotolerans (strain ATCC BAA-149 / DSM 14245 / SRS30216)</name>
    <dbReference type="NCBI Taxonomy" id="266940"/>
    <lineage>
        <taxon>Bacteria</taxon>
        <taxon>Bacillati</taxon>
        <taxon>Actinomycetota</taxon>
        <taxon>Actinomycetes</taxon>
        <taxon>Kineosporiales</taxon>
        <taxon>Kineosporiaceae</taxon>
        <taxon>Kineococcus</taxon>
    </lineage>
</organism>
<dbReference type="eggNOG" id="ENOG502ZC42">
    <property type="taxonomic scope" value="Bacteria"/>
</dbReference>
<keyword evidence="1" id="KW-1133">Transmembrane helix</keyword>
<feature type="transmembrane region" description="Helical" evidence="1">
    <location>
        <begin position="150"/>
        <end position="171"/>
    </location>
</feature>
<dbReference type="Proteomes" id="UP000001116">
    <property type="component" value="Chromosome"/>
</dbReference>
<feature type="transmembrane region" description="Helical" evidence="1">
    <location>
        <begin position="81"/>
        <end position="104"/>
    </location>
</feature>